<name>A0ABY7CMG9_9BASI</name>
<evidence type="ECO:0000256" key="1">
    <source>
        <dbReference type="SAM" id="MobiDB-lite"/>
    </source>
</evidence>
<evidence type="ECO:0000313" key="3">
    <source>
        <dbReference type="Proteomes" id="UP001164743"/>
    </source>
</evidence>
<dbReference type="RefSeq" id="XP_053021830.1">
    <property type="nucleotide sequence ID" value="XM_053170782.1"/>
</dbReference>
<sequence length="50" mass="5232">MSQIAKLLNLAGPKLPKDDEDEEELNASEKALDDSGSEDGIDCSLNGPGT</sequence>
<reference evidence="2" key="1">
    <citation type="submission" date="2022-10" db="EMBL/GenBank/DDBJ databases">
        <title>Puccinia triticina Genome sequencing and assembly.</title>
        <authorList>
            <person name="Li C."/>
        </authorList>
    </citation>
    <scope>NUCLEOTIDE SEQUENCE</scope>
    <source>
        <strain evidence="2">Pt15</strain>
    </source>
</reference>
<dbReference type="GeneID" id="77811565"/>
<dbReference type="EMBL" id="CP110427">
    <property type="protein sequence ID" value="WAQ86275.1"/>
    <property type="molecule type" value="Genomic_DNA"/>
</dbReference>
<feature type="region of interest" description="Disordered" evidence="1">
    <location>
        <begin position="1"/>
        <end position="50"/>
    </location>
</feature>
<organism evidence="2 3">
    <name type="scientific">Puccinia triticina</name>
    <dbReference type="NCBI Taxonomy" id="208348"/>
    <lineage>
        <taxon>Eukaryota</taxon>
        <taxon>Fungi</taxon>
        <taxon>Dikarya</taxon>
        <taxon>Basidiomycota</taxon>
        <taxon>Pucciniomycotina</taxon>
        <taxon>Pucciniomycetes</taxon>
        <taxon>Pucciniales</taxon>
        <taxon>Pucciniaceae</taxon>
        <taxon>Puccinia</taxon>
    </lineage>
</organism>
<dbReference type="Proteomes" id="UP001164743">
    <property type="component" value="Chromosome 7A"/>
</dbReference>
<gene>
    <name evidence="2" type="ORF">PtA15_7A1</name>
</gene>
<accession>A0ABY7CMG9</accession>
<keyword evidence="3" id="KW-1185">Reference proteome</keyword>
<protein>
    <submittedName>
        <fullName evidence="2">Uncharacterized protein</fullName>
    </submittedName>
</protein>
<evidence type="ECO:0000313" key="2">
    <source>
        <dbReference type="EMBL" id="WAQ86275.1"/>
    </source>
</evidence>
<proteinExistence type="predicted"/>